<name>A0AAW1UH76_9CUCU</name>
<feature type="domain" description="N-acetylmuramoyl-L-alanine amidase" evidence="10">
    <location>
        <begin position="51"/>
        <end position="187"/>
    </location>
</feature>
<dbReference type="FunFam" id="3.40.80.10:FF:000001">
    <property type="entry name" value="Peptidoglycan recognition protein 1"/>
    <property type="match status" value="1"/>
</dbReference>
<dbReference type="SUPFAM" id="SSF55846">
    <property type="entry name" value="N-acetylmuramoyl-L-alanine amidase-like"/>
    <property type="match status" value="1"/>
</dbReference>
<dbReference type="SMART" id="SM00701">
    <property type="entry name" value="PGRP"/>
    <property type="match status" value="1"/>
</dbReference>
<evidence type="ECO:0000313" key="13">
    <source>
        <dbReference type="Proteomes" id="UP001431783"/>
    </source>
</evidence>
<evidence type="ECO:0000256" key="2">
    <source>
        <dbReference type="ARBA" id="ARBA00022588"/>
    </source>
</evidence>
<proteinExistence type="inferred from homology"/>
<evidence type="ECO:0000256" key="9">
    <source>
        <dbReference type="SAM" id="SignalP"/>
    </source>
</evidence>
<dbReference type="Pfam" id="PF01510">
    <property type="entry name" value="Amidase_2"/>
    <property type="match status" value="1"/>
</dbReference>
<dbReference type="GO" id="GO:0042834">
    <property type="term" value="F:peptidoglycan binding"/>
    <property type="evidence" value="ECO:0007669"/>
    <property type="project" value="InterPro"/>
</dbReference>
<comment type="caution">
    <text evidence="12">The sequence shown here is derived from an EMBL/GenBank/DDBJ whole genome shotgun (WGS) entry which is preliminary data.</text>
</comment>
<dbReference type="PANTHER" id="PTHR11022:SF41">
    <property type="entry name" value="PEPTIDOGLYCAN-RECOGNITION PROTEIN LC-RELATED"/>
    <property type="match status" value="1"/>
</dbReference>
<dbReference type="PIRSF" id="PIRSF037945">
    <property type="entry name" value="PGRPs"/>
    <property type="match status" value="1"/>
</dbReference>
<accession>A0AAW1UH76</accession>
<keyword evidence="2 7" id="KW-0399">Innate immunity</keyword>
<comment type="similarity">
    <text evidence="1 7">Belongs to the N-acetylmuramoyl-L-alanine amidase 2 family.</text>
</comment>
<evidence type="ECO:0000256" key="5">
    <source>
        <dbReference type="ARBA" id="ARBA00023157"/>
    </source>
</evidence>
<evidence type="ECO:0000256" key="3">
    <source>
        <dbReference type="ARBA" id="ARBA00022729"/>
    </source>
</evidence>
<dbReference type="InterPro" id="IPR015510">
    <property type="entry name" value="PGRP"/>
</dbReference>
<gene>
    <name evidence="12" type="ORF">WA026_023548</name>
</gene>
<dbReference type="GO" id="GO:0008270">
    <property type="term" value="F:zinc ion binding"/>
    <property type="evidence" value="ECO:0007669"/>
    <property type="project" value="InterPro"/>
</dbReference>
<keyword evidence="4 7" id="KW-0391">Immunity</keyword>
<dbReference type="AlphaFoldDB" id="A0AAW1UH76"/>
<dbReference type="CDD" id="cd06583">
    <property type="entry name" value="PGRP"/>
    <property type="match status" value="1"/>
</dbReference>
<dbReference type="InterPro" id="IPR006619">
    <property type="entry name" value="PGRP_domain_met/bac"/>
</dbReference>
<evidence type="ECO:0000256" key="8">
    <source>
        <dbReference type="PIRSR" id="PIRSR037945-1"/>
    </source>
</evidence>
<evidence type="ECO:0000259" key="11">
    <source>
        <dbReference type="SMART" id="SM00701"/>
    </source>
</evidence>
<dbReference type="Gene3D" id="3.40.80.10">
    <property type="entry name" value="Peptidoglycan recognition protein-like"/>
    <property type="match status" value="1"/>
</dbReference>
<evidence type="ECO:0000259" key="10">
    <source>
        <dbReference type="SMART" id="SM00644"/>
    </source>
</evidence>
<keyword evidence="5" id="KW-1015">Disulfide bond</keyword>
<dbReference type="EMBL" id="JARQZJ010000085">
    <property type="protein sequence ID" value="KAK9882852.1"/>
    <property type="molecule type" value="Genomic_DNA"/>
</dbReference>
<evidence type="ECO:0000256" key="4">
    <source>
        <dbReference type="ARBA" id="ARBA00022859"/>
    </source>
</evidence>
<dbReference type="PANTHER" id="PTHR11022">
    <property type="entry name" value="PEPTIDOGLYCAN RECOGNITION PROTEIN"/>
    <property type="match status" value="1"/>
</dbReference>
<dbReference type="GO" id="GO:0008745">
    <property type="term" value="F:N-acetylmuramoyl-L-alanine amidase activity"/>
    <property type="evidence" value="ECO:0007669"/>
    <property type="project" value="InterPro"/>
</dbReference>
<comment type="function">
    <text evidence="6">Peptidoglycan-recognition protein probably involved in innate immunity by binding to peptidoglycans (PGN) of bacteria and activating the prophenoloxidase (proPO) cascade immune response. Binds to 1,3-beta-D-glucan and PGN.</text>
</comment>
<organism evidence="12 13">
    <name type="scientific">Henosepilachna vigintioctopunctata</name>
    <dbReference type="NCBI Taxonomy" id="420089"/>
    <lineage>
        <taxon>Eukaryota</taxon>
        <taxon>Metazoa</taxon>
        <taxon>Ecdysozoa</taxon>
        <taxon>Arthropoda</taxon>
        <taxon>Hexapoda</taxon>
        <taxon>Insecta</taxon>
        <taxon>Pterygota</taxon>
        <taxon>Neoptera</taxon>
        <taxon>Endopterygota</taxon>
        <taxon>Coleoptera</taxon>
        <taxon>Polyphaga</taxon>
        <taxon>Cucujiformia</taxon>
        <taxon>Coccinelloidea</taxon>
        <taxon>Coccinellidae</taxon>
        <taxon>Epilachninae</taxon>
        <taxon>Epilachnini</taxon>
        <taxon>Henosepilachna</taxon>
    </lineage>
</organism>
<sequence length="205" mass="22792">MGLLIKLFYIFVVLANSYLCLPTKLAKSESHLWNATGLNIISRVEWLAKESTEASTTLGLPVPYVIIAHTATQSCFSQIRCSAIVRNIQTYHVNSSDFIDIGYNFLIGGAGDVYLGRGWENEGAHTKGYNAISVGIAFIGDFQHCSPTDSQIAACKKLIKQGVEAGFIKKQYKLLGARQLRNTQSPGDKLFNEIKMWENWVEKPE</sequence>
<feature type="signal peptide" evidence="9">
    <location>
        <begin position="1"/>
        <end position="15"/>
    </location>
</feature>
<dbReference type="InterPro" id="IPR036505">
    <property type="entry name" value="Amidase/PGRP_sf"/>
</dbReference>
<keyword evidence="13" id="KW-1185">Reference proteome</keyword>
<dbReference type="InterPro" id="IPR002502">
    <property type="entry name" value="Amidase_domain"/>
</dbReference>
<keyword evidence="3 9" id="KW-0732">Signal</keyword>
<dbReference type="InterPro" id="IPR017331">
    <property type="entry name" value="Peptidoglycan_recognition"/>
</dbReference>
<feature type="chain" id="PRO_5043598314" description="Peptidoglycan-recognition protein" evidence="9">
    <location>
        <begin position="16"/>
        <end position="205"/>
    </location>
</feature>
<evidence type="ECO:0000256" key="1">
    <source>
        <dbReference type="ARBA" id="ARBA00007553"/>
    </source>
</evidence>
<evidence type="ECO:0000256" key="6">
    <source>
        <dbReference type="ARBA" id="ARBA00057187"/>
    </source>
</evidence>
<protein>
    <recommendedName>
        <fullName evidence="7">Peptidoglycan-recognition protein</fullName>
    </recommendedName>
</protein>
<dbReference type="GO" id="GO:0045087">
    <property type="term" value="P:innate immune response"/>
    <property type="evidence" value="ECO:0007669"/>
    <property type="project" value="UniProtKB-KW"/>
</dbReference>
<dbReference type="SMART" id="SM00644">
    <property type="entry name" value="Ami_2"/>
    <property type="match status" value="1"/>
</dbReference>
<evidence type="ECO:0000256" key="7">
    <source>
        <dbReference type="PIRNR" id="PIRNR037945"/>
    </source>
</evidence>
<evidence type="ECO:0000313" key="12">
    <source>
        <dbReference type="EMBL" id="KAK9882852.1"/>
    </source>
</evidence>
<dbReference type="Proteomes" id="UP001431783">
    <property type="component" value="Unassembled WGS sequence"/>
</dbReference>
<feature type="disulfide bond" evidence="8">
    <location>
        <begin position="75"/>
        <end position="81"/>
    </location>
</feature>
<reference evidence="12 13" key="1">
    <citation type="submission" date="2023-03" db="EMBL/GenBank/DDBJ databases">
        <title>Genome insight into feeding habits of ladybird beetles.</title>
        <authorList>
            <person name="Li H.-S."/>
            <person name="Huang Y.-H."/>
            <person name="Pang H."/>
        </authorList>
    </citation>
    <scope>NUCLEOTIDE SEQUENCE [LARGE SCALE GENOMIC DNA]</scope>
    <source>
        <strain evidence="12">SYSU_2023b</strain>
        <tissue evidence="12">Whole body</tissue>
    </source>
</reference>
<feature type="domain" description="Peptidoglycan recognition protein family" evidence="11">
    <location>
        <begin position="38"/>
        <end position="181"/>
    </location>
</feature>
<dbReference type="GO" id="GO:0009253">
    <property type="term" value="P:peptidoglycan catabolic process"/>
    <property type="evidence" value="ECO:0007669"/>
    <property type="project" value="InterPro"/>
</dbReference>